<gene>
    <name evidence="9" type="ORF">CJF39_14625</name>
</gene>
<feature type="domain" description="Beta-lactamase-related" evidence="8">
    <location>
        <begin position="36"/>
        <end position="380"/>
    </location>
</feature>
<dbReference type="PROSITE" id="PS00336">
    <property type="entry name" value="BETA_LACTAMASE_C"/>
    <property type="match status" value="1"/>
</dbReference>
<keyword evidence="5 6" id="KW-0046">Antibiotic resistance</keyword>
<dbReference type="OrthoDB" id="5377431at2"/>
<dbReference type="EMBL" id="NQKI01000022">
    <property type="protein sequence ID" value="OZY58796.1"/>
    <property type="molecule type" value="Genomic_DNA"/>
</dbReference>
<dbReference type="Pfam" id="PF00144">
    <property type="entry name" value="Beta-lactamase"/>
    <property type="match status" value="1"/>
</dbReference>
<dbReference type="InterPro" id="IPR050491">
    <property type="entry name" value="AmpC-like"/>
</dbReference>
<organism evidence="9 10">
    <name type="scientific">Pseudomonas lundensis</name>
    <dbReference type="NCBI Taxonomy" id="86185"/>
    <lineage>
        <taxon>Bacteria</taxon>
        <taxon>Pseudomonadati</taxon>
        <taxon>Pseudomonadota</taxon>
        <taxon>Gammaproteobacteria</taxon>
        <taxon>Pseudomonadales</taxon>
        <taxon>Pseudomonadaceae</taxon>
        <taxon>Pseudomonas</taxon>
    </lineage>
</organism>
<evidence type="ECO:0000256" key="7">
    <source>
        <dbReference type="SAM" id="SignalP"/>
    </source>
</evidence>
<evidence type="ECO:0000313" key="10">
    <source>
        <dbReference type="Proteomes" id="UP000215788"/>
    </source>
</evidence>
<keyword evidence="7" id="KW-0732">Signal</keyword>
<evidence type="ECO:0000256" key="2">
    <source>
        <dbReference type="ARBA" id="ARBA00007840"/>
    </source>
</evidence>
<comment type="caution">
    <text evidence="9">The sequence shown here is derived from an EMBL/GenBank/DDBJ whole genome shotgun (WGS) entry which is preliminary data.</text>
</comment>
<dbReference type="GO" id="GO:0008800">
    <property type="term" value="F:beta-lactamase activity"/>
    <property type="evidence" value="ECO:0007669"/>
    <property type="project" value="UniProtKB-UniRule"/>
</dbReference>
<evidence type="ECO:0000256" key="4">
    <source>
        <dbReference type="ARBA" id="ARBA00022801"/>
    </source>
</evidence>
<comment type="catalytic activity">
    <reaction evidence="1 6">
        <text>a beta-lactam + H2O = a substituted beta-amino acid</text>
        <dbReference type="Rhea" id="RHEA:20401"/>
        <dbReference type="ChEBI" id="CHEBI:15377"/>
        <dbReference type="ChEBI" id="CHEBI:35627"/>
        <dbReference type="ChEBI" id="CHEBI:140347"/>
        <dbReference type="EC" id="3.5.2.6"/>
    </reaction>
</comment>
<dbReference type="SUPFAM" id="SSF56601">
    <property type="entry name" value="beta-lactamase/transpeptidase-like"/>
    <property type="match status" value="1"/>
</dbReference>
<dbReference type="Gene3D" id="3.40.710.10">
    <property type="entry name" value="DD-peptidase/beta-lactamase superfamily"/>
    <property type="match status" value="1"/>
</dbReference>
<sequence length="382" mass="41175">MRQLLKRTATAFLLAGSNAMVLPAMASPLDATVQEAANAVMQAYNVPGLAIGISVNGKQQFYTYGVASKADATPVTADTLFEVGSISKTLTATLAAYAQANGQLSLNQTVGSYLPELRNTPFGNVTLIGLATHTAGGFPLQVPDDVQNDAQLMDYLIAWQPAYPQGTQRSYANPSIGMLGVITAKRMHLPYTQALQDQLLPALGMKNSYLQVPASEMPRYAQGYNKEGAPVRLTGGVLADEAYGLKTTVRDLTHFAELNAGVGQVSKTLRRALNATHTGYFRVGPMTQDLVWEQYPYPVRLEALLEGNASQMVYETQPVVALDPPLAPQREVWINKTGSTNSFGGYIAFVPAKKQAVVILANKNYPNEARVKLAHTLLQALD</sequence>
<dbReference type="GO" id="GO:0030288">
    <property type="term" value="C:outer membrane-bounded periplasmic space"/>
    <property type="evidence" value="ECO:0007669"/>
    <property type="project" value="InterPro"/>
</dbReference>
<evidence type="ECO:0000256" key="6">
    <source>
        <dbReference type="RuleBase" id="RU361140"/>
    </source>
</evidence>
<dbReference type="PANTHER" id="PTHR46825">
    <property type="entry name" value="D-ALANYL-D-ALANINE-CARBOXYPEPTIDASE/ENDOPEPTIDASE AMPH"/>
    <property type="match status" value="1"/>
</dbReference>
<reference evidence="9 10" key="1">
    <citation type="submission" date="2017-08" db="EMBL/GenBank/DDBJ databases">
        <title>Genomic and metabolic characterisation of spoilage-associated Pseudomonas species.</title>
        <authorList>
            <person name="Stanborough T."/>
            <person name="Fegan N."/>
            <person name="Powell S.M."/>
            <person name="Singh T."/>
            <person name="Tamplin M.L."/>
            <person name="Chandry P.S."/>
        </authorList>
    </citation>
    <scope>NUCLEOTIDE SEQUENCE [LARGE SCALE GENOMIC DNA]</scope>
    <source>
        <strain evidence="9 10">L1802</strain>
    </source>
</reference>
<evidence type="ECO:0000259" key="8">
    <source>
        <dbReference type="Pfam" id="PF00144"/>
    </source>
</evidence>
<feature type="signal peptide" evidence="7">
    <location>
        <begin position="1"/>
        <end position="26"/>
    </location>
</feature>
<dbReference type="Proteomes" id="UP000215788">
    <property type="component" value="Unassembled WGS sequence"/>
</dbReference>
<dbReference type="InterPro" id="IPR012338">
    <property type="entry name" value="Beta-lactam/transpept-like"/>
</dbReference>
<dbReference type="RefSeq" id="WP_094994060.1">
    <property type="nucleotide sequence ID" value="NZ_NQKI01000022.1"/>
</dbReference>
<evidence type="ECO:0000313" key="9">
    <source>
        <dbReference type="EMBL" id="OZY58796.1"/>
    </source>
</evidence>
<name>A0A266N8L9_9PSED</name>
<dbReference type="EC" id="3.5.2.6" evidence="3 6"/>
<dbReference type="GO" id="GO:0046677">
    <property type="term" value="P:response to antibiotic"/>
    <property type="evidence" value="ECO:0007669"/>
    <property type="project" value="UniProtKB-UniRule"/>
</dbReference>
<proteinExistence type="inferred from homology"/>
<feature type="chain" id="PRO_5012289185" description="Beta-lactamase" evidence="7">
    <location>
        <begin position="27"/>
        <end position="382"/>
    </location>
</feature>
<evidence type="ECO:0000256" key="1">
    <source>
        <dbReference type="ARBA" id="ARBA00001526"/>
    </source>
</evidence>
<protein>
    <recommendedName>
        <fullName evidence="3 6">Beta-lactamase</fullName>
        <ecNumber evidence="3 6">3.5.2.6</ecNumber>
    </recommendedName>
</protein>
<comment type="similarity">
    <text evidence="2 6">Belongs to the class-C beta-lactamase family.</text>
</comment>
<dbReference type="InterPro" id="IPR058136">
    <property type="entry name" value="AmpC"/>
</dbReference>
<dbReference type="NCBIfam" id="NF033085">
    <property type="entry name" value="bla_class_C"/>
    <property type="match status" value="1"/>
</dbReference>
<accession>A0A266N8L9</accession>
<dbReference type="PANTHER" id="PTHR46825:SF8">
    <property type="entry name" value="BETA-LACTAMASE-RELATED"/>
    <property type="match status" value="1"/>
</dbReference>
<dbReference type="AlphaFoldDB" id="A0A266N8L9"/>
<evidence type="ECO:0000256" key="3">
    <source>
        <dbReference type="ARBA" id="ARBA00012865"/>
    </source>
</evidence>
<evidence type="ECO:0000256" key="5">
    <source>
        <dbReference type="ARBA" id="ARBA00023251"/>
    </source>
</evidence>
<dbReference type="GO" id="GO:0017001">
    <property type="term" value="P:antibiotic catabolic process"/>
    <property type="evidence" value="ECO:0007669"/>
    <property type="project" value="InterPro"/>
</dbReference>
<dbReference type="InterPro" id="IPR001586">
    <property type="entry name" value="Beta-lactam_class-C_AS"/>
</dbReference>
<keyword evidence="4 6" id="KW-0378">Hydrolase</keyword>
<dbReference type="InterPro" id="IPR001466">
    <property type="entry name" value="Beta-lactam-related"/>
</dbReference>